<reference evidence="6" key="1">
    <citation type="submission" date="2012-12" db="EMBL/GenBank/DDBJ databases">
        <authorList>
            <person name="Hellsten U."/>
            <person name="Grimwood J."/>
            <person name="Chapman J.A."/>
            <person name="Shapiro H."/>
            <person name="Aerts A."/>
            <person name="Otillar R.P."/>
            <person name="Terry A.Y."/>
            <person name="Boore J.L."/>
            <person name="Simakov O."/>
            <person name="Marletaz F."/>
            <person name="Cho S.-J."/>
            <person name="Edsinger-Gonzales E."/>
            <person name="Havlak P."/>
            <person name="Kuo D.-H."/>
            <person name="Larsson T."/>
            <person name="Lv J."/>
            <person name="Arendt D."/>
            <person name="Savage R."/>
            <person name="Osoegawa K."/>
            <person name="de Jong P."/>
            <person name="Lindberg D.R."/>
            <person name="Seaver E.C."/>
            <person name="Weisblat D.A."/>
            <person name="Putnam N.H."/>
            <person name="Grigoriev I.V."/>
            <person name="Rokhsar D.S."/>
        </authorList>
    </citation>
    <scope>NUCLEOTIDE SEQUENCE</scope>
    <source>
        <strain evidence="6">I ESC-2004</strain>
    </source>
</reference>
<dbReference type="SMART" id="SM00028">
    <property type="entry name" value="TPR"/>
    <property type="match status" value="3"/>
</dbReference>
<protein>
    <submittedName>
        <fullName evidence="5">Uncharacterized protein</fullName>
    </submittedName>
</protein>
<dbReference type="Gene3D" id="1.25.40.10">
    <property type="entry name" value="Tetratricopeptide repeat domain"/>
    <property type="match status" value="1"/>
</dbReference>
<dbReference type="PANTHER" id="PTHR11242:SF18">
    <property type="entry name" value="PEPTIDYLPROLYL ISOMERASE"/>
    <property type="match status" value="1"/>
</dbReference>
<organism evidence="5 6">
    <name type="scientific">Capitella teleta</name>
    <name type="common">Polychaete worm</name>
    <dbReference type="NCBI Taxonomy" id="283909"/>
    <lineage>
        <taxon>Eukaryota</taxon>
        <taxon>Metazoa</taxon>
        <taxon>Spiralia</taxon>
        <taxon>Lophotrochozoa</taxon>
        <taxon>Annelida</taxon>
        <taxon>Polychaeta</taxon>
        <taxon>Sedentaria</taxon>
        <taxon>Scolecida</taxon>
        <taxon>Capitellidae</taxon>
        <taxon>Capitella</taxon>
    </lineage>
</organism>
<name>X1ZK56_CAPTE</name>
<evidence type="ECO:0000313" key="5">
    <source>
        <dbReference type="EnsemblMetazoa" id="CapteP187339"/>
    </source>
</evidence>
<keyword evidence="6" id="KW-1185">Reference proteome</keyword>
<evidence type="ECO:0000256" key="1">
    <source>
        <dbReference type="ARBA" id="ARBA00022737"/>
    </source>
</evidence>
<dbReference type="PANTHER" id="PTHR11242">
    <property type="entry name" value="ARYL HYDROCARBON RECEPTOR INTERACTING PROTEIN RELATED"/>
    <property type="match status" value="1"/>
</dbReference>
<proteinExistence type="predicted"/>
<evidence type="ECO:0000256" key="3">
    <source>
        <dbReference type="PROSITE-ProRule" id="PRU00339"/>
    </source>
</evidence>
<dbReference type="EnsemblMetazoa" id="CapteT187339">
    <property type="protein sequence ID" value="CapteP187339"/>
    <property type="gene ID" value="CapteG187339"/>
</dbReference>
<sequence length="396" mass="44349">MQLRIHLRDPIKQFLGIMDPEKMAQIYSSLHVSALQVLAFSISTWDNRDWSSSLPNCPWPWDDHGSSEKGKRDKCFDRSPVSSSASSSDTSLTSAVYFLCASTLRSYSQHPVVSEKVDDALLPNMIWGDFSSCHLTIEVLKEASIGIPNAFPVGDINLTIGLAESNIIQSLETVINGKSIGNTITFICDIGHSVDDTPFNCLIISTDDIDHFLERNENVMEFSVTVRHCDFSKSVDALRAEEKFERACLLKSAGTNCFKSKNIDLAFRHYSRALKYCLAAKVSNEKEDDTPLELEKVTSLCYFNLAACHLLRSSPEKVVYCCTNGLLYDKQNVKGFFRRSQAFVELGLMEEALSDAKSALDIDPNNKAIFRHFTNLKERQKKVNAGFAQAMTKCFT</sequence>
<keyword evidence="1" id="KW-0677">Repeat</keyword>
<dbReference type="OrthoDB" id="433738at2759"/>
<feature type="compositionally biased region" description="Low complexity" evidence="4">
    <location>
        <begin position="79"/>
        <end position="88"/>
    </location>
</feature>
<dbReference type="SUPFAM" id="SSF48452">
    <property type="entry name" value="TPR-like"/>
    <property type="match status" value="1"/>
</dbReference>
<dbReference type="InterPro" id="IPR039663">
    <property type="entry name" value="AIP/AIPL1/TTC9"/>
</dbReference>
<feature type="region of interest" description="Disordered" evidence="4">
    <location>
        <begin position="63"/>
        <end position="88"/>
    </location>
</feature>
<keyword evidence="2 3" id="KW-0802">TPR repeat</keyword>
<evidence type="ECO:0000256" key="2">
    <source>
        <dbReference type="ARBA" id="ARBA00022803"/>
    </source>
</evidence>
<dbReference type="PROSITE" id="PS50005">
    <property type="entry name" value="TPR"/>
    <property type="match status" value="1"/>
</dbReference>
<dbReference type="Proteomes" id="UP000014760">
    <property type="component" value="Unassembled WGS sequence"/>
</dbReference>
<evidence type="ECO:0000313" key="6">
    <source>
        <dbReference type="Proteomes" id="UP000014760"/>
    </source>
</evidence>
<evidence type="ECO:0000256" key="4">
    <source>
        <dbReference type="SAM" id="MobiDB-lite"/>
    </source>
</evidence>
<reference evidence="5" key="3">
    <citation type="submission" date="2015-06" db="UniProtKB">
        <authorList>
            <consortium name="EnsemblMetazoa"/>
        </authorList>
    </citation>
    <scope>IDENTIFICATION</scope>
</reference>
<accession>X1ZK56</accession>
<dbReference type="InterPro" id="IPR011990">
    <property type="entry name" value="TPR-like_helical_dom_sf"/>
</dbReference>
<reference evidence="6" key="2">
    <citation type="journal article" date="2013" name="Nature">
        <title>Insights into bilaterian evolution from three spiralian genomes.</title>
        <authorList>
            <person name="Simakov O."/>
            <person name="Marletaz F."/>
            <person name="Cho S.J."/>
            <person name="Edsinger-Gonzales E."/>
            <person name="Havlak P."/>
            <person name="Hellsten U."/>
            <person name="Kuo D.H."/>
            <person name="Larsson T."/>
            <person name="Lv J."/>
            <person name="Arendt D."/>
            <person name="Savage R."/>
            <person name="Osoegawa K."/>
            <person name="de Jong P."/>
            <person name="Grimwood J."/>
            <person name="Chapman J.A."/>
            <person name="Shapiro H."/>
            <person name="Aerts A."/>
            <person name="Otillar R.P."/>
            <person name="Terry A.Y."/>
            <person name="Boore J.L."/>
            <person name="Grigoriev I.V."/>
            <person name="Lindberg D.R."/>
            <person name="Seaver E.C."/>
            <person name="Weisblat D.A."/>
            <person name="Putnam N.H."/>
            <person name="Rokhsar D.S."/>
        </authorList>
    </citation>
    <scope>NUCLEOTIDE SEQUENCE</scope>
    <source>
        <strain evidence="6">I ESC-2004</strain>
    </source>
</reference>
<dbReference type="HOGENOM" id="CLU_696861_0_0_1"/>
<dbReference type="EMBL" id="AMQN01000136">
    <property type="status" value="NOT_ANNOTATED_CDS"/>
    <property type="molecule type" value="Genomic_DNA"/>
</dbReference>
<feature type="compositionally biased region" description="Basic and acidic residues" evidence="4">
    <location>
        <begin position="63"/>
        <end position="77"/>
    </location>
</feature>
<feature type="repeat" description="TPR" evidence="3">
    <location>
        <begin position="333"/>
        <end position="366"/>
    </location>
</feature>
<dbReference type="InterPro" id="IPR019734">
    <property type="entry name" value="TPR_rpt"/>
</dbReference>
<dbReference type="AlphaFoldDB" id="X1ZK56"/>